<evidence type="ECO:0000256" key="1">
    <source>
        <dbReference type="SAM" id="Phobius"/>
    </source>
</evidence>
<reference evidence="2" key="1">
    <citation type="submission" date="2021-03" db="EMBL/GenBank/DDBJ databases">
        <title>Revisited historic fungal species revealed as producer of novel bioactive compounds through whole genome sequencing and comparative genomics.</title>
        <authorList>
            <person name="Vignolle G.A."/>
            <person name="Hochenegger N."/>
            <person name="Mach R.L."/>
            <person name="Mach-Aigner A.R."/>
            <person name="Javad Rahimi M."/>
            <person name="Salim K.A."/>
            <person name="Chan C.M."/>
            <person name="Lim L.B.L."/>
            <person name="Cai F."/>
            <person name="Druzhinina I.S."/>
            <person name="U'Ren J.M."/>
            <person name="Derntl C."/>
        </authorList>
    </citation>
    <scope>NUCLEOTIDE SEQUENCE</scope>
    <source>
        <strain evidence="2">TUCIM 5799</strain>
    </source>
</reference>
<accession>A0A9P9WCV0</accession>
<comment type="caution">
    <text evidence="2">The sequence shown here is derived from an EMBL/GenBank/DDBJ whole genome shotgun (WGS) entry which is preliminary data.</text>
</comment>
<keyword evidence="1" id="KW-0812">Transmembrane</keyword>
<dbReference type="OrthoDB" id="4338954at2759"/>
<name>A0A9P9WCV0_9PEZI</name>
<dbReference type="AlphaFoldDB" id="A0A9P9WCV0"/>
<proteinExistence type="predicted"/>
<keyword evidence="1" id="KW-0472">Membrane</keyword>
<sequence>MPNSSYYARRYRTLFSPEALNFSTHQPRPAIAAVYSPAPSGIHCGLPKAAAASRNPRVLLTFFLPIVLATGIVTYLEGKTEPNVAFNDRAATQDTITHEAARRKALADAYGDRESLDRLAEVMAIYEATR</sequence>
<dbReference type="Proteomes" id="UP000829685">
    <property type="component" value="Unassembled WGS sequence"/>
</dbReference>
<dbReference type="EMBL" id="JAFIMR010000040">
    <property type="protein sequence ID" value="KAI1857479.1"/>
    <property type="molecule type" value="Genomic_DNA"/>
</dbReference>
<organism evidence="2 3">
    <name type="scientific">Neoarthrinium moseri</name>
    <dbReference type="NCBI Taxonomy" id="1658444"/>
    <lineage>
        <taxon>Eukaryota</taxon>
        <taxon>Fungi</taxon>
        <taxon>Dikarya</taxon>
        <taxon>Ascomycota</taxon>
        <taxon>Pezizomycotina</taxon>
        <taxon>Sordariomycetes</taxon>
        <taxon>Xylariomycetidae</taxon>
        <taxon>Amphisphaeriales</taxon>
        <taxon>Apiosporaceae</taxon>
        <taxon>Neoarthrinium</taxon>
    </lineage>
</organism>
<keyword evidence="3" id="KW-1185">Reference proteome</keyword>
<gene>
    <name evidence="2" type="ORF">JX265_011214</name>
</gene>
<feature type="transmembrane region" description="Helical" evidence="1">
    <location>
        <begin position="58"/>
        <end position="76"/>
    </location>
</feature>
<keyword evidence="1" id="KW-1133">Transmembrane helix</keyword>
<evidence type="ECO:0000313" key="3">
    <source>
        <dbReference type="Proteomes" id="UP000829685"/>
    </source>
</evidence>
<protein>
    <submittedName>
        <fullName evidence="2">Uncharacterized protein</fullName>
    </submittedName>
</protein>
<evidence type="ECO:0000313" key="2">
    <source>
        <dbReference type="EMBL" id="KAI1857479.1"/>
    </source>
</evidence>